<evidence type="ECO:0000256" key="2">
    <source>
        <dbReference type="ARBA" id="ARBA00023002"/>
    </source>
</evidence>
<sequence>MKKFVLITGASGDIGEAIAQLLAKEGYSLYLHYNKNQSRIDQLMAALNTYGGEYIAISADLTSTEGYQKIVKNIFSLDAIIHCSGHAYYGLLTDMTDADVQHLMNVHVLNPILLTRALMPKLVTKQRGNIQFISSIWGQTGSACETVYSAVKGAQISFVKALSKEVAYSGIRVNAIAPGAIESKMMSSFNEMEMEDIKNDIPIGRFGYPSEVAHACAFLLSDASSYITGQTISVNGGWYT</sequence>
<evidence type="ECO:0000313" key="3">
    <source>
        <dbReference type="EMBL" id="ASV69908.1"/>
    </source>
</evidence>
<dbReference type="SUPFAM" id="SSF51735">
    <property type="entry name" value="NAD(P)-binding Rossmann-fold domains"/>
    <property type="match status" value="1"/>
</dbReference>
<dbReference type="KEGG" id="bko:CKF48_00270"/>
<dbReference type="PRINTS" id="PR00081">
    <property type="entry name" value="GDHRDH"/>
</dbReference>
<dbReference type="OrthoDB" id="9803333at2"/>
<dbReference type="InterPro" id="IPR050259">
    <property type="entry name" value="SDR"/>
</dbReference>
<dbReference type="FunFam" id="3.40.50.720:FF:000173">
    <property type="entry name" value="3-oxoacyl-[acyl-carrier protein] reductase"/>
    <property type="match status" value="1"/>
</dbReference>
<dbReference type="PANTHER" id="PTHR42879">
    <property type="entry name" value="3-OXOACYL-(ACYL-CARRIER-PROTEIN) REDUCTASE"/>
    <property type="match status" value="1"/>
</dbReference>
<gene>
    <name evidence="3" type="primary">fabG</name>
    <name evidence="3" type="ORF">CKF48_00270</name>
</gene>
<dbReference type="InterPro" id="IPR036291">
    <property type="entry name" value="NAD(P)-bd_dom_sf"/>
</dbReference>
<dbReference type="AlphaFoldDB" id="A0A248TNV1"/>
<evidence type="ECO:0000256" key="1">
    <source>
        <dbReference type="ARBA" id="ARBA00006484"/>
    </source>
</evidence>
<accession>A0A248TNV1</accession>
<name>A0A248TNV1_9BACI</name>
<dbReference type="RefSeq" id="WP_095373472.1">
    <property type="nucleotide sequence ID" value="NZ_CP022983.1"/>
</dbReference>
<dbReference type="InterPro" id="IPR002347">
    <property type="entry name" value="SDR_fam"/>
</dbReference>
<dbReference type="EMBL" id="CP022983">
    <property type="protein sequence ID" value="ASV69908.1"/>
    <property type="molecule type" value="Genomic_DNA"/>
</dbReference>
<evidence type="ECO:0000313" key="4">
    <source>
        <dbReference type="Proteomes" id="UP000215137"/>
    </source>
</evidence>
<dbReference type="PANTHER" id="PTHR42879:SF2">
    <property type="entry name" value="3-OXOACYL-[ACYL-CARRIER-PROTEIN] REDUCTASE FABG"/>
    <property type="match status" value="1"/>
</dbReference>
<dbReference type="Proteomes" id="UP000215137">
    <property type="component" value="Chromosome"/>
</dbReference>
<dbReference type="GO" id="GO:0004316">
    <property type="term" value="F:3-oxoacyl-[acyl-carrier-protein] reductase (NADPH) activity"/>
    <property type="evidence" value="ECO:0007669"/>
    <property type="project" value="UniProtKB-EC"/>
</dbReference>
<reference evidence="3 4" key="1">
    <citation type="submission" date="2017-08" db="EMBL/GenBank/DDBJ databases">
        <title>Complete Genome Sequence of Bacillus kochii Oregon-R-modENCODE STRAIN BDGP4, isolated from Drosophila melanogaster gut.</title>
        <authorList>
            <person name="Wan K.H."/>
            <person name="Yu C."/>
            <person name="Park S."/>
            <person name="Hammonds A.S."/>
            <person name="Booth B.W."/>
            <person name="Celniker S.E."/>
        </authorList>
    </citation>
    <scope>NUCLEOTIDE SEQUENCE [LARGE SCALE GENOMIC DNA]</scope>
    <source>
        <strain evidence="3 4">BDGP4</strain>
    </source>
</reference>
<dbReference type="EC" id="1.1.1.100" evidence="3"/>
<protein>
    <submittedName>
        <fullName evidence="3">3-oxoacyl-ACP reductase</fullName>
        <ecNumber evidence="3">1.1.1.100</ecNumber>
    </submittedName>
</protein>
<dbReference type="Pfam" id="PF13561">
    <property type="entry name" value="adh_short_C2"/>
    <property type="match status" value="1"/>
</dbReference>
<dbReference type="Gene3D" id="3.40.50.720">
    <property type="entry name" value="NAD(P)-binding Rossmann-like Domain"/>
    <property type="match status" value="1"/>
</dbReference>
<keyword evidence="2 3" id="KW-0560">Oxidoreductase</keyword>
<keyword evidence="4" id="KW-1185">Reference proteome</keyword>
<dbReference type="CDD" id="cd05233">
    <property type="entry name" value="SDR_c"/>
    <property type="match status" value="1"/>
</dbReference>
<organism evidence="3 4">
    <name type="scientific">Cytobacillus kochii</name>
    <dbReference type="NCBI Taxonomy" id="859143"/>
    <lineage>
        <taxon>Bacteria</taxon>
        <taxon>Bacillati</taxon>
        <taxon>Bacillota</taxon>
        <taxon>Bacilli</taxon>
        <taxon>Bacillales</taxon>
        <taxon>Bacillaceae</taxon>
        <taxon>Cytobacillus</taxon>
    </lineage>
</organism>
<comment type="similarity">
    <text evidence="1">Belongs to the short-chain dehydrogenases/reductases (SDR) family.</text>
</comment>
<dbReference type="NCBIfam" id="NF047420">
    <property type="entry name" value="EF_P_mod_YmfI"/>
    <property type="match status" value="1"/>
</dbReference>
<proteinExistence type="inferred from homology"/>